<sequence>MSIRAVGAVALRGTSTGHIEVLLIKKRGGMWTLPKGRVMPGESDDDALCRELYEETGLRGEVGEPVSQAFYRVVKAGRRRRKVVAYYLIVQPTGNLRPGKQEGIEAVRWFEVSRALKRIGRPRIRAVLQAAMTLLNP</sequence>
<dbReference type="PRINTS" id="PR00502">
    <property type="entry name" value="NUDIXFAMILY"/>
</dbReference>
<dbReference type="GO" id="GO:0004081">
    <property type="term" value="F:bis(5'-nucleosyl)-tetraphosphatase (asymmetrical) activity"/>
    <property type="evidence" value="ECO:0007669"/>
    <property type="project" value="TreeGrafter"/>
</dbReference>
<evidence type="ECO:0000313" key="4">
    <source>
        <dbReference type="EMBL" id="PDV98333.1"/>
    </source>
</evidence>
<dbReference type="InterPro" id="IPR020476">
    <property type="entry name" value="Nudix_hydrolase"/>
</dbReference>
<feature type="domain" description="Nudix hydrolase" evidence="3">
    <location>
        <begin position="1"/>
        <end position="132"/>
    </location>
</feature>
<dbReference type="Gene3D" id="3.90.79.10">
    <property type="entry name" value="Nucleoside Triphosphate Pyrophosphohydrolase"/>
    <property type="match status" value="1"/>
</dbReference>
<evidence type="ECO:0000256" key="1">
    <source>
        <dbReference type="ARBA" id="ARBA00022801"/>
    </source>
</evidence>
<evidence type="ECO:0000259" key="3">
    <source>
        <dbReference type="PROSITE" id="PS51462"/>
    </source>
</evidence>
<dbReference type="RefSeq" id="WP_097653586.1">
    <property type="nucleotide sequence ID" value="NZ_LYXE01000103.1"/>
</dbReference>
<evidence type="ECO:0000256" key="2">
    <source>
        <dbReference type="RuleBase" id="RU003476"/>
    </source>
</evidence>
<dbReference type="SUPFAM" id="SSF55811">
    <property type="entry name" value="Nudix"/>
    <property type="match status" value="1"/>
</dbReference>
<dbReference type="InterPro" id="IPR020084">
    <property type="entry name" value="NUDIX_hydrolase_CS"/>
</dbReference>
<gene>
    <name evidence="4" type="ORF">A9Q02_15730</name>
</gene>
<dbReference type="Pfam" id="PF00293">
    <property type="entry name" value="NUDIX"/>
    <property type="match status" value="1"/>
</dbReference>
<dbReference type="PANTHER" id="PTHR21340">
    <property type="entry name" value="DIADENOSINE 5,5-P1,P4-TETRAPHOSPHATE PYROPHOSPHOHYDROLASE MUTT"/>
    <property type="match status" value="1"/>
</dbReference>
<organism evidence="4 5">
    <name type="scientific">Candidatus Chloroploca asiatica</name>
    <dbReference type="NCBI Taxonomy" id="1506545"/>
    <lineage>
        <taxon>Bacteria</taxon>
        <taxon>Bacillati</taxon>
        <taxon>Chloroflexota</taxon>
        <taxon>Chloroflexia</taxon>
        <taxon>Chloroflexales</taxon>
        <taxon>Chloroflexineae</taxon>
        <taxon>Oscillochloridaceae</taxon>
        <taxon>Candidatus Chloroploca</taxon>
    </lineage>
</organism>
<dbReference type="OrthoDB" id="9787476at2"/>
<reference evidence="4 5" key="1">
    <citation type="submission" date="2016-05" db="EMBL/GenBank/DDBJ databases">
        <authorList>
            <person name="Lavstsen T."/>
            <person name="Jespersen J.S."/>
        </authorList>
    </citation>
    <scope>NUCLEOTIDE SEQUENCE [LARGE SCALE GENOMIC DNA]</scope>
    <source>
        <strain evidence="4 5">B7-9</strain>
    </source>
</reference>
<dbReference type="GO" id="GO:0006754">
    <property type="term" value="P:ATP biosynthetic process"/>
    <property type="evidence" value="ECO:0007669"/>
    <property type="project" value="TreeGrafter"/>
</dbReference>
<dbReference type="AlphaFoldDB" id="A0A2H3L561"/>
<dbReference type="Proteomes" id="UP000220922">
    <property type="component" value="Unassembled WGS sequence"/>
</dbReference>
<proteinExistence type="inferred from homology"/>
<comment type="similarity">
    <text evidence="2">Belongs to the Nudix hydrolase family.</text>
</comment>
<dbReference type="GO" id="GO:0006167">
    <property type="term" value="P:AMP biosynthetic process"/>
    <property type="evidence" value="ECO:0007669"/>
    <property type="project" value="TreeGrafter"/>
</dbReference>
<dbReference type="PANTHER" id="PTHR21340:SF0">
    <property type="entry name" value="BIS(5'-NUCLEOSYL)-TETRAPHOSPHATASE [ASYMMETRICAL]"/>
    <property type="match status" value="1"/>
</dbReference>
<protein>
    <recommendedName>
        <fullName evidence="3">Nudix hydrolase domain-containing protein</fullName>
    </recommendedName>
</protein>
<dbReference type="PROSITE" id="PS51462">
    <property type="entry name" value="NUDIX"/>
    <property type="match status" value="1"/>
</dbReference>
<dbReference type="EMBL" id="LYXE01000103">
    <property type="protein sequence ID" value="PDV98333.1"/>
    <property type="molecule type" value="Genomic_DNA"/>
</dbReference>
<dbReference type="CDD" id="cd03673">
    <property type="entry name" value="NUDIX_Ap6A_hydrolase"/>
    <property type="match status" value="1"/>
</dbReference>
<dbReference type="InterPro" id="IPR000086">
    <property type="entry name" value="NUDIX_hydrolase_dom"/>
</dbReference>
<evidence type="ECO:0000313" key="5">
    <source>
        <dbReference type="Proteomes" id="UP000220922"/>
    </source>
</evidence>
<dbReference type="PROSITE" id="PS00893">
    <property type="entry name" value="NUDIX_BOX"/>
    <property type="match status" value="1"/>
</dbReference>
<dbReference type="InterPro" id="IPR051325">
    <property type="entry name" value="Nudix_hydrolase_domain"/>
</dbReference>
<comment type="caution">
    <text evidence="4">The sequence shown here is derived from an EMBL/GenBank/DDBJ whole genome shotgun (WGS) entry which is preliminary data.</text>
</comment>
<accession>A0A2H3L561</accession>
<dbReference type="InterPro" id="IPR015797">
    <property type="entry name" value="NUDIX_hydrolase-like_dom_sf"/>
</dbReference>
<name>A0A2H3L561_9CHLR</name>
<keyword evidence="1 2" id="KW-0378">Hydrolase</keyword>
<keyword evidence="5" id="KW-1185">Reference proteome</keyword>